<dbReference type="GO" id="GO:0030244">
    <property type="term" value="P:cellulose biosynthetic process"/>
    <property type="evidence" value="ECO:0007669"/>
    <property type="project" value="InterPro"/>
</dbReference>
<evidence type="ECO:0000256" key="3">
    <source>
        <dbReference type="ARBA" id="ARBA00022679"/>
    </source>
</evidence>
<keyword evidence="10" id="KW-1185">Reference proteome</keyword>
<keyword evidence="3" id="KW-0808">Transferase</keyword>
<keyword evidence="6 8" id="KW-0472">Membrane</keyword>
<dbReference type="GO" id="GO:0016760">
    <property type="term" value="F:cellulose synthase (UDP-forming) activity"/>
    <property type="evidence" value="ECO:0007669"/>
    <property type="project" value="InterPro"/>
</dbReference>
<keyword evidence="2" id="KW-0328">Glycosyltransferase</keyword>
<dbReference type="Pfam" id="PF03552">
    <property type="entry name" value="Cellulose_synt"/>
    <property type="match status" value="1"/>
</dbReference>
<organism evidence="9 10">
    <name type="scientific">Trapa natans</name>
    <name type="common">Water chestnut</name>
    <dbReference type="NCBI Taxonomy" id="22666"/>
    <lineage>
        <taxon>Eukaryota</taxon>
        <taxon>Viridiplantae</taxon>
        <taxon>Streptophyta</taxon>
        <taxon>Embryophyta</taxon>
        <taxon>Tracheophyta</taxon>
        <taxon>Spermatophyta</taxon>
        <taxon>Magnoliopsida</taxon>
        <taxon>eudicotyledons</taxon>
        <taxon>Gunneridae</taxon>
        <taxon>Pentapetalae</taxon>
        <taxon>rosids</taxon>
        <taxon>malvids</taxon>
        <taxon>Myrtales</taxon>
        <taxon>Lythraceae</taxon>
        <taxon>Trapa</taxon>
    </lineage>
</organism>
<gene>
    <name evidence="9" type="ORF">SAY86_003643</name>
</gene>
<evidence type="ECO:0000313" key="9">
    <source>
        <dbReference type="EMBL" id="KAK4803826.1"/>
    </source>
</evidence>
<feature type="transmembrane region" description="Helical" evidence="8">
    <location>
        <begin position="85"/>
        <end position="105"/>
    </location>
</feature>
<dbReference type="PANTHER" id="PTHR13301">
    <property type="entry name" value="X-BOX TRANSCRIPTION FACTOR-RELATED"/>
    <property type="match status" value="1"/>
</dbReference>
<evidence type="ECO:0000256" key="8">
    <source>
        <dbReference type="SAM" id="Phobius"/>
    </source>
</evidence>
<feature type="transmembrane region" description="Helical" evidence="8">
    <location>
        <begin position="125"/>
        <end position="144"/>
    </location>
</feature>
<keyword evidence="7" id="KW-0961">Cell wall biogenesis/degradation</keyword>
<dbReference type="Proteomes" id="UP001346149">
    <property type="component" value="Unassembled WGS sequence"/>
</dbReference>
<reference evidence="9 10" key="1">
    <citation type="journal article" date="2023" name="Hortic Res">
        <title>Pangenome of water caltrop reveals structural variations and asymmetric subgenome divergence after allopolyploidization.</title>
        <authorList>
            <person name="Zhang X."/>
            <person name="Chen Y."/>
            <person name="Wang L."/>
            <person name="Yuan Y."/>
            <person name="Fang M."/>
            <person name="Shi L."/>
            <person name="Lu R."/>
            <person name="Comes H.P."/>
            <person name="Ma Y."/>
            <person name="Chen Y."/>
            <person name="Huang G."/>
            <person name="Zhou Y."/>
            <person name="Zheng Z."/>
            <person name="Qiu Y."/>
        </authorList>
    </citation>
    <scope>NUCLEOTIDE SEQUENCE [LARGE SCALE GENOMIC DNA]</scope>
    <source>
        <strain evidence="9">F231</strain>
    </source>
</reference>
<dbReference type="AlphaFoldDB" id="A0AAN7N266"/>
<evidence type="ECO:0000256" key="6">
    <source>
        <dbReference type="ARBA" id="ARBA00023136"/>
    </source>
</evidence>
<dbReference type="GO" id="GO:0071555">
    <property type="term" value="P:cell wall organization"/>
    <property type="evidence" value="ECO:0007669"/>
    <property type="project" value="UniProtKB-KW"/>
</dbReference>
<protein>
    <submittedName>
        <fullName evidence="9">Uncharacterized protein</fullName>
    </submittedName>
</protein>
<evidence type="ECO:0000256" key="5">
    <source>
        <dbReference type="ARBA" id="ARBA00022989"/>
    </source>
</evidence>
<dbReference type="EMBL" id="JAXQNO010000001">
    <property type="protein sequence ID" value="KAK4803826.1"/>
    <property type="molecule type" value="Genomic_DNA"/>
</dbReference>
<proteinExistence type="predicted"/>
<comment type="caution">
    <text evidence="9">The sequence shown here is derived from an EMBL/GenBank/DDBJ whole genome shotgun (WGS) entry which is preliminary data.</text>
</comment>
<dbReference type="GO" id="GO:0012505">
    <property type="term" value="C:endomembrane system"/>
    <property type="evidence" value="ECO:0007669"/>
    <property type="project" value="UniProtKB-SubCell"/>
</dbReference>
<keyword evidence="4 8" id="KW-0812">Transmembrane</keyword>
<dbReference type="InterPro" id="IPR005150">
    <property type="entry name" value="Cellulose_synth"/>
</dbReference>
<keyword evidence="5 8" id="KW-1133">Transmembrane helix</keyword>
<evidence type="ECO:0000256" key="2">
    <source>
        <dbReference type="ARBA" id="ARBA00022676"/>
    </source>
</evidence>
<comment type="subcellular location">
    <subcellularLocation>
        <location evidence="1">Endomembrane system</location>
    </subcellularLocation>
</comment>
<accession>A0AAN7N266</accession>
<sequence length="145" mass="15610">MWLYKRTSSYLFAVINTAVKALGFSEAAFAITTKVSDEDNSRRYWGEVMEFGAASPMFTMISTLALLNLICFIGSGIRLAVMAPGVGYVGSMLVQVVLSGLLVLINMPVYQGMFLRKDGGRMPTSTTVTSLVLAVSACTCVAFLP</sequence>
<evidence type="ECO:0000256" key="7">
    <source>
        <dbReference type="ARBA" id="ARBA00023316"/>
    </source>
</evidence>
<name>A0AAN7N266_TRANT</name>
<dbReference type="GO" id="GO:0016020">
    <property type="term" value="C:membrane"/>
    <property type="evidence" value="ECO:0007669"/>
    <property type="project" value="InterPro"/>
</dbReference>
<evidence type="ECO:0000256" key="4">
    <source>
        <dbReference type="ARBA" id="ARBA00022692"/>
    </source>
</evidence>
<evidence type="ECO:0000256" key="1">
    <source>
        <dbReference type="ARBA" id="ARBA00004308"/>
    </source>
</evidence>
<evidence type="ECO:0000313" key="10">
    <source>
        <dbReference type="Proteomes" id="UP001346149"/>
    </source>
</evidence>
<feature type="transmembrane region" description="Helical" evidence="8">
    <location>
        <begin position="54"/>
        <end position="73"/>
    </location>
</feature>